<feature type="region of interest" description="Disordered" evidence="1">
    <location>
        <begin position="30"/>
        <end position="56"/>
    </location>
</feature>
<sequence>MLLVDLEKNIIAGADLSDLAVEHSFCPSKENGGQDGHLLRLGDIASKGTQPTTQGC</sequence>
<evidence type="ECO:0000256" key="1">
    <source>
        <dbReference type="SAM" id="MobiDB-lite"/>
    </source>
</evidence>
<dbReference type="InterPro" id="IPR052204">
    <property type="entry name" value="PpiC/parvulin_rotamase"/>
</dbReference>
<dbReference type="PANTHER" id="PTHR43629:SF2">
    <property type="entry name" value="RHODANESE-LIKE_PPIC DOMAIN-CONTAINING PROTEIN 12, CHLOROPLASTIC"/>
    <property type="match status" value="1"/>
</dbReference>
<feature type="compositionally biased region" description="Polar residues" evidence="1">
    <location>
        <begin position="47"/>
        <end position="56"/>
    </location>
</feature>
<organism evidence="2">
    <name type="scientific">Zea mays</name>
    <name type="common">Maize</name>
    <dbReference type="NCBI Taxonomy" id="4577"/>
    <lineage>
        <taxon>Eukaryota</taxon>
        <taxon>Viridiplantae</taxon>
        <taxon>Streptophyta</taxon>
        <taxon>Embryophyta</taxon>
        <taxon>Tracheophyta</taxon>
        <taxon>Spermatophyta</taxon>
        <taxon>Magnoliopsida</taxon>
        <taxon>Liliopsida</taxon>
        <taxon>Poales</taxon>
        <taxon>Poaceae</taxon>
        <taxon>PACMAD clade</taxon>
        <taxon>Panicoideae</taxon>
        <taxon>Andropogonodae</taxon>
        <taxon>Andropogoneae</taxon>
        <taxon>Tripsacinae</taxon>
        <taxon>Zea</taxon>
    </lineage>
</organism>
<accession>A0A1D6JC02</accession>
<dbReference type="PANTHER" id="PTHR43629">
    <property type="entry name" value="PEPTIDYL-PROLYL CIS-TRANS ISOMERASE"/>
    <property type="match status" value="1"/>
</dbReference>
<reference evidence="2" key="1">
    <citation type="submission" date="2015-12" db="EMBL/GenBank/DDBJ databases">
        <title>Update maize B73 reference genome by single molecule sequencing technologies.</title>
        <authorList>
            <consortium name="Maize Genome Sequencing Project"/>
            <person name="Ware D."/>
        </authorList>
    </citation>
    <scope>NUCLEOTIDE SEQUENCE</scope>
    <source>
        <tissue evidence="2">Seedling</tissue>
    </source>
</reference>
<dbReference type="EMBL" id="CM000786">
    <property type="protein sequence ID" value="AQK45410.1"/>
    <property type="molecule type" value="Genomic_DNA"/>
</dbReference>
<evidence type="ECO:0000313" key="2">
    <source>
        <dbReference type="EMBL" id="AQK45410.1"/>
    </source>
</evidence>
<proteinExistence type="predicted"/>
<name>A0A1D6JC02_MAIZE</name>
<gene>
    <name evidence="2" type="ORF">ZEAMMB73_Zm00001d026056</name>
</gene>
<dbReference type="AlphaFoldDB" id="A0A1D6JC02"/>
<protein>
    <submittedName>
        <fullName evidence="2">Hydroxylase3</fullName>
    </submittedName>
</protein>